<dbReference type="AlphaFoldDB" id="A0A934KNV1"/>
<evidence type="ECO:0000256" key="3">
    <source>
        <dbReference type="ARBA" id="ARBA00022516"/>
    </source>
</evidence>
<evidence type="ECO:0000256" key="10">
    <source>
        <dbReference type="HAMAP-Rule" id="MF_00019"/>
    </source>
</evidence>
<evidence type="ECO:0000256" key="7">
    <source>
        <dbReference type="ARBA" id="ARBA00023264"/>
    </source>
</evidence>
<dbReference type="HAMAP" id="MF_00019">
    <property type="entry name" value="PlsX"/>
    <property type="match status" value="1"/>
</dbReference>
<evidence type="ECO:0000256" key="5">
    <source>
        <dbReference type="ARBA" id="ARBA00023098"/>
    </source>
</evidence>
<dbReference type="NCBIfam" id="TIGR00182">
    <property type="entry name" value="plsX"/>
    <property type="match status" value="1"/>
</dbReference>
<evidence type="ECO:0000256" key="1">
    <source>
        <dbReference type="ARBA" id="ARBA00001232"/>
    </source>
</evidence>
<dbReference type="GO" id="GO:0006633">
    <property type="term" value="P:fatty acid biosynthetic process"/>
    <property type="evidence" value="ECO:0007669"/>
    <property type="project" value="UniProtKB-UniRule"/>
</dbReference>
<comment type="caution">
    <text evidence="11">The sequence shown here is derived from an EMBL/GenBank/DDBJ whole genome shotgun (WGS) entry which is preliminary data.</text>
</comment>
<keyword evidence="4 10" id="KW-0808">Transferase</keyword>
<evidence type="ECO:0000256" key="9">
    <source>
        <dbReference type="ARBA" id="ARBA00046608"/>
    </source>
</evidence>
<comment type="subcellular location">
    <subcellularLocation>
        <location evidence="10">Cytoplasm</location>
    </subcellularLocation>
    <text evidence="10">Associated with the membrane possibly through PlsY.</text>
</comment>
<keyword evidence="7 10" id="KW-1208">Phospholipid metabolism</keyword>
<dbReference type="PANTHER" id="PTHR30100">
    <property type="entry name" value="FATTY ACID/PHOSPHOLIPID SYNTHESIS PROTEIN PLSX"/>
    <property type="match status" value="1"/>
</dbReference>
<dbReference type="GO" id="GO:0043811">
    <property type="term" value="F:phosphate:acyl-[acyl carrier protein] acyltransferase activity"/>
    <property type="evidence" value="ECO:0007669"/>
    <property type="project" value="UniProtKB-UniRule"/>
</dbReference>
<dbReference type="Pfam" id="PF02504">
    <property type="entry name" value="FA_synthesis"/>
    <property type="match status" value="1"/>
</dbReference>
<dbReference type="PANTHER" id="PTHR30100:SF1">
    <property type="entry name" value="PHOSPHATE ACYLTRANSFERASE"/>
    <property type="match status" value="1"/>
</dbReference>
<proteinExistence type="inferred from homology"/>
<comment type="pathway">
    <text evidence="10">Lipid metabolism; phospholipid metabolism.</text>
</comment>
<dbReference type="GO" id="GO:0005737">
    <property type="term" value="C:cytoplasm"/>
    <property type="evidence" value="ECO:0007669"/>
    <property type="project" value="UniProtKB-SubCell"/>
</dbReference>
<evidence type="ECO:0000256" key="8">
    <source>
        <dbReference type="ARBA" id="ARBA00024069"/>
    </source>
</evidence>
<dbReference type="EC" id="2.3.1.274" evidence="8 10"/>
<dbReference type="EMBL" id="JAEKNN010000042">
    <property type="protein sequence ID" value="MBJ7609430.1"/>
    <property type="molecule type" value="Genomic_DNA"/>
</dbReference>
<keyword evidence="11" id="KW-0012">Acyltransferase</keyword>
<reference evidence="11 12" key="1">
    <citation type="submission" date="2020-10" db="EMBL/GenBank/DDBJ databases">
        <title>Ca. Dormibacterota MAGs.</title>
        <authorList>
            <person name="Montgomery K."/>
        </authorList>
    </citation>
    <scope>NUCLEOTIDE SEQUENCE [LARGE SCALE GENOMIC DNA]</scope>
    <source>
        <strain evidence="11">Mitchell_Peninsula_5</strain>
    </source>
</reference>
<comment type="similarity">
    <text evidence="10">Belongs to the PlsX family.</text>
</comment>
<dbReference type="InterPro" id="IPR003664">
    <property type="entry name" value="FA_synthesis"/>
</dbReference>
<sequence length="351" mass="36397">MDLEHRPVAVDAMGGDNAPAAVVRGALRAATELRIPVLLVGRRELLETELASIEGPETVARARLEIVDAREVVEMDEHPANAVRAKRDSSVVRSCALVAEGRAGAAVSAGNSGAVLAAALFTIKRIPGVARPAIGALLPSLAAQTFLLDVGANTDCKPEWLVQFAVMGSVYARTMLSVPSPRVGLLSNGEEPGKGSQLVQEAHPQLAASALHFVGNAEAKELFNGSFDVVVCDGFAGNIALKAAEGVGEYLFATLRKEAMGSISAKAGGFLLKPRLRAVRDRVDYRHTGGALLLGVAGEVVIAHGRSDALAIMNAIRVAAEASDRHVSGTIARELGAATAAPAELDSAVSR</sequence>
<keyword evidence="3 10" id="KW-0444">Lipid biosynthesis</keyword>
<evidence type="ECO:0000313" key="12">
    <source>
        <dbReference type="Proteomes" id="UP000614410"/>
    </source>
</evidence>
<organism evidence="11 12">
    <name type="scientific">Candidatus Amunia macphersoniae</name>
    <dbReference type="NCBI Taxonomy" id="3127014"/>
    <lineage>
        <taxon>Bacteria</taxon>
        <taxon>Bacillati</taxon>
        <taxon>Candidatus Dormiibacterota</taxon>
        <taxon>Candidatus Dormibacteria</taxon>
        <taxon>Candidatus Aeolococcales</taxon>
        <taxon>Candidatus Aeolococcaceae</taxon>
        <taxon>Candidatus Amunia</taxon>
    </lineage>
</organism>
<keyword evidence="6 10" id="KW-0594">Phospholipid biosynthesis</keyword>
<dbReference type="InterPro" id="IPR012281">
    <property type="entry name" value="Phospholipid_synth_PlsX-like"/>
</dbReference>
<keyword evidence="5 10" id="KW-0443">Lipid metabolism</keyword>
<protein>
    <recommendedName>
        <fullName evidence="8 10">Phosphate acyltransferase</fullName>
        <ecNumber evidence="8 10">2.3.1.274</ecNumber>
    </recommendedName>
    <alternativeName>
        <fullName evidence="10">Acyl-ACP phosphotransacylase</fullName>
    </alternativeName>
    <alternativeName>
        <fullName evidence="10">Acyl-[acyl-carrier-protein]--phosphate acyltransferase</fullName>
    </alternativeName>
    <alternativeName>
        <fullName evidence="10">Phosphate-acyl-ACP acyltransferase</fullName>
    </alternativeName>
</protein>
<dbReference type="Gene3D" id="3.40.718.10">
    <property type="entry name" value="Isopropylmalate Dehydrogenase"/>
    <property type="match status" value="1"/>
</dbReference>
<gene>
    <name evidence="10 11" type="primary">plsX</name>
    <name evidence="11" type="ORF">JF887_08375</name>
</gene>
<evidence type="ECO:0000256" key="2">
    <source>
        <dbReference type="ARBA" id="ARBA00022490"/>
    </source>
</evidence>
<comment type="catalytic activity">
    <reaction evidence="1 10">
        <text>a fatty acyl-[ACP] + phosphate = an acyl phosphate + holo-[ACP]</text>
        <dbReference type="Rhea" id="RHEA:42292"/>
        <dbReference type="Rhea" id="RHEA-COMP:9685"/>
        <dbReference type="Rhea" id="RHEA-COMP:14125"/>
        <dbReference type="ChEBI" id="CHEBI:43474"/>
        <dbReference type="ChEBI" id="CHEBI:59918"/>
        <dbReference type="ChEBI" id="CHEBI:64479"/>
        <dbReference type="ChEBI" id="CHEBI:138651"/>
        <dbReference type="EC" id="2.3.1.274"/>
    </reaction>
</comment>
<dbReference type="SUPFAM" id="SSF53659">
    <property type="entry name" value="Isocitrate/Isopropylmalate dehydrogenase-like"/>
    <property type="match status" value="1"/>
</dbReference>
<comment type="function">
    <text evidence="10">Catalyzes the reversible formation of acyl-phosphate (acyl-PO(4)) from acyl-[acyl-carrier-protein] (acyl-ACP). This enzyme utilizes acyl-ACP as fatty acyl donor, but not acyl-CoA.</text>
</comment>
<dbReference type="Proteomes" id="UP000614410">
    <property type="component" value="Unassembled WGS sequence"/>
</dbReference>
<dbReference type="PIRSF" id="PIRSF002465">
    <property type="entry name" value="Phsphlp_syn_PlsX"/>
    <property type="match status" value="1"/>
</dbReference>
<dbReference type="GO" id="GO:0008654">
    <property type="term" value="P:phospholipid biosynthetic process"/>
    <property type="evidence" value="ECO:0007669"/>
    <property type="project" value="UniProtKB-KW"/>
</dbReference>
<comment type="subunit">
    <text evidence="9 10">Homodimer. Probably interacts with PlsY.</text>
</comment>
<evidence type="ECO:0000313" key="11">
    <source>
        <dbReference type="EMBL" id="MBJ7609430.1"/>
    </source>
</evidence>
<name>A0A934KNV1_9BACT</name>
<accession>A0A934KNV1</accession>
<evidence type="ECO:0000256" key="6">
    <source>
        <dbReference type="ARBA" id="ARBA00023209"/>
    </source>
</evidence>
<keyword evidence="2 10" id="KW-0963">Cytoplasm</keyword>
<evidence type="ECO:0000256" key="4">
    <source>
        <dbReference type="ARBA" id="ARBA00022679"/>
    </source>
</evidence>